<protein>
    <submittedName>
        <fullName evidence="1">Peptidase 1</fullName>
    </submittedName>
</protein>
<evidence type="ECO:0000313" key="1">
    <source>
        <dbReference type="EMBL" id="TFK73423.1"/>
    </source>
</evidence>
<reference evidence="1 2" key="1">
    <citation type="journal article" date="2019" name="Nat. Ecol. Evol.">
        <title>Megaphylogeny resolves global patterns of mushroom evolution.</title>
        <authorList>
            <person name="Varga T."/>
            <person name="Krizsan K."/>
            <person name="Foldi C."/>
            <person name="Dima B."/>
            <person name="Sanchez-Garcia M."/>
            <person name="Sanchez-Ramirez S."/>
            <person name="Szollosi G.J."/>
            <person name="Szarkandi J.G."/>
            <person name="Papp V."/>
            <person name="Albert L."/>
            <person name="Andreopoulos W."/>
            <person name="Angelini C."/>
            <person name="Antonin V."/>
            <person name="Barry K.W."/>
            <person name="Bougher N.L."/>
            <person name="Buchanan P."/>
            <person name="Buyck B."/>
            <person name="Bense V."/>
            <person name="Catcheside P."/>
            <person name="Chovatia M."/>
            <person name="Cooper J."/>
            <person name="Damon W."/>
            <person name="Desjardin D."/>
            <person name="Finy P."/>
            <person name="Geml J."/>
            <person name="Haridas S."/>
            <person name="Hughes K."/>
            <person name="Justo A."/>
            <person name="Karasinski D."/>
            <person name="Kautmanova I."/>
            <person name="Kiss B."/>
            <person name="Kocsube S."/>
            <person name="Kotiranta H."/>
            <person name="LaButti K.M."/>
            <person name="Lechner B.E."/>
            <person name="Liimatainen K."/>
            <person name="Lipzen A."/>
            <person name="Lukacs Z."/>
            <person name="Mihaltcheva S."/>
            <person name="Morgado L.N."/>
            <person name="Niskanen T."/>
            <person name="Noordeloos M.E."/>
            <person name="Ohm R.A."/>
            <person name="Ortiz-Santana B."/>
            <person name="Ovrebo C."/>
            <person name="Racz N."/>
            <person name="Riley R."/>
            <person name="Savchenko A."/>
            <person name="Shiryaev A."/>
            <person name="Soop K."/>
            <person name="Spirin V."/>
            <person name="Szebenyi C."/>
            <person name="Tomsovsky M."/>
            <person name="Tulloss R.E."/>
            <person name="Uehling J."/>
            <person name="Grigoriev I.V."/>
            <person name="Vagvolgyi C."/>
            <person name="Papp T."/>
            <person name="Martin F.M."/>
            <person name="Miettinen O."/>
            <person name="Hibbett D.S."/>
            <person name="Nagy L.G."/>
        </authorList>
    </citation>
    <scope>NUCLEOTIDE SEQUENCE [LARGE SCALE GENOMIC DNA]</scope>
    <source>
        <strain evidence="1 2">NL-1719</strain>
    </source>
</reference>
<dbReference type="Proteomes" id="UP000308600">
    <property type="component" value="Unassembled WGS sequence"/>
</dbReference>
<accession>A0ACD3B5T1</accession>
<keyword evidence="2" id="KW-1185">Reference proteome</keyword>
<organism evidence="1 2">
    <name type="scientific">Pluteus cervinus</name>
    <dbReference type="NCBI Taxonomy" id="181527"/>
    <lineage>
        <taxon>Eukaryota</taxon>
        <taxon>Fungi</taxon>
        <taxon>Dikarya</taxon>
        <taxon>Basidiomycota</taxon>
        <taxon>Agaricomycotina</taxon>
        <taxon>Agaricomycetes</taxon>
        <taxon>Agaricomycetidae</taxon>
        <taxon>Agaricales</taxon>
        <taxon>Pluteineae</taxon>
        <taxon>Pluteaceae</taxon>
        <taxon>Pluteus</taxon>
    </lineage>
</organism>
<gene>
    <name evidence="1" type="ORF">BDN72DRAFT_202053</name>
</gene>
<name>A0ACD3B5T1_9AGAR</name>
<sequence>MRFFTAIVSLALVFPVLAVPSRLQTVQTFDGETTGKYIVKLKEGVSHSGFSNGVDGITDSWPEFHSFAAVLSEDALNELRASEDIEYIAEDGIMNIFYTQTDAPWGLARIIQPRQVGSAPYTYTWDDPAGAGVDVYVVDTGIYVNHPQFGGRARWGATYGNYANADGNGHGTHCAGTIGSMSYGVARNVSLIAVKVLSDAGSGSVSDIVNGLNYVLTSARASGRPSIVSMSLGGGASSPLDNAVITLTLGGVHVAVAAGNDGTNAQNTSPARAPSAITVGAIDITDSRPSWSNFGAVVDIFAPGVNVLSTWIGSTTATNTISGTSMATPHVAGTLAYLISALGNDSPAAWEKKLLDRAVRGTIIGIPSGTVNAILQR</sequence>
<proteinExistence type="predicted"/>
<evidence type="ECO:0000313" key="2">
    <source>
        <dbReference type="Proteomes" id="UP000308600"/>
    </source>
</evidence>
<dbReference type="EMBL" id="ML208276">
    <property type="protein sequence ID" value="TFK73423.1"/>
    <property type="molecule type" value="Genomic_DNA"/>
</dbReference>